<dbReference type="OrthoDB" id="8946688at2759"/>
<sequence length="97" mass="11141">MNPITVAFRFLVMVEGISVITKNVECSFSNCSEYMIPNFTGSHVKTYKGNNTSCNSRSVEYCVTCDQCGMQYVGMTTYIRRIKDRITEYINNITDHR</sequence>
<dbReference type="AlphaFoldDB" id="A0A7I4YZY2"/>
<keyword evidence="1" id="KW-0732">Signal</keyword>
<dbReference type="WBParaSite" id="HCON_00169770-00001">
    <property type="protein sequence ID" value="HCON_00169770-00001"/>
    <property type="gene ID" value="HCON_00169770"/>
</dbReference>
<accession>A0A7I4YZY2</accession>
<evidence type="ECO:0000256" key="1">
    <source>
        <dbReference type="SAM" id="SignalP"/>
    </source>
</evidence>
<feature type="chain" id="PRO_5029884574" evidence="1">
    <location>
        <begin position="17"/>
        <end position="97"/>
    </location>
</feature>
<organism evidence="2 3">
    <name type="scientific">Haemonchus contortus</name>
    <name type="common">Barber pole worm</name>
    <dbReference type="NCBI Taxonomy" id="6289"/>
    <lineage>
        <taxon>Eukaryota</taxon>
        <taxon>Metazoa</taxon>
        <taxon>Ecdysozoa</taxon>
        <taxon>Nematoda</taxon>
        <taxon>Chromadorea</taxon>
        <taxon>Rhabditida</taxon>
        <taxon>Rhabditina</taxon>
        <taxon>Rhabditomorpha</taxon>
        <taxon>Strongyloidea</taxon>
        <taxon>Trichostrongylidae</taxon>
        <taxon>Haemonchus</taxon>
    </lineage>
</organism>
<evidence type="ECO:0000313" key="3">
    <source>
        <dbReference type="WBParaSite" id="HCON_00169770-00001"/>
    </source>
</evidence>
<dbReference type="Proteomes" id="UP000025227">
    <property type="component" value="Unplaced"/>
</dbReference>
<evidence type="ECO:0000313" key="2">
    <source>
        <dbReference type="Proteomes" id="UP000025227"/>
    </source>
</evidence>
<name>A0A7I4YZY2_HAECO</name>
<feature type="signal peptide" evidence="1">
    <location>
        <begin position="1"/>
        <end position="16"/>
    </location>
</feature>
<proteinExistence type="predicted"/>
<keyword evidence="2" id="KW-1185">Reference proteome</keyword>
<reference evidence="3" key="1">
    <citation type="submission" date="2020-12" db="UniProtKB">
        <authorList>
            <consortium name="WormBaseParasite"/>
        </authorList>
    </citation>
    <scope>IDENTIFICATION</scope>
    <source>
        <strain evidence="3">MHco3</strain>
    </source>
</reference>
<protein>
    <submittedName>
        <fullName evidence="3">Secreted protein</fullName>
    </submittedName>
</protein>